<evidence type="ECO:0000256" key="1">
    <source>
        <dbReference type="ARBA" id="ARBA00022729"/>
    </source>
</evidence>
<feature type="region of interest" description="Disordered" evidence="3">
    <location>
        <begin position="61"/>
        <end position="89"/>
    </location>
</feature>
<dbReference type="InterPro" id="IPR058644">
    <property type="entry name" value="Mtb12-like_C"/>
</dbReference>
<name>A0ABW7WB33_9NOCA</name>
<keyword evidence="1" id="KW-0732">Signal</keyword>
<evidence type="ECO:0000256" key="2">
    <source>
        <dbReference type="ARBA" id="ARBA00093774"/>
    </source>
</evidence>
<dbReference type="EMBL" id="JBIRXV010000001">
    <property type="protein sequence ID" value="MFI2320065.1"/>
    <property type="molecule type" value="Genomic_DNA"/>
</dbReference>
<organism evidence="5 6">
    <name type="scientific">Nocardia beijingensis</name>
    <dbReference type="NCBI Taxonomy" id="95162"/>
    <lineage>
        <taxon>Bacteria</taxon>
        <taxon>Bacillati</taxon>
        <taxon>Actinomycetota</taxon>
        <taxon>Actinomycetes</taxon>
        <taxon>Mycobacteriales</taxon>
        <taxon>Nocardiaceae</taxon>
        <taxon>Nocardia</taxon>
    </lineage>
</organism>
<dbReference type="Pfam" id="PF26580">
    <property type="entry name" value="Mtb12_C"/>
    <property type="match status" value="1"/>
</dbReference>
<feature type="compositionally biased region" description="Low complexity" evidence="3">
    <location>
        <begin position="70"/>
        <end position="82"/>
    </location>
</feature>
<dbReference type="Proteomes" id="UP001611450">
    <property type="component" value="Unassembled WGS sequence"/>
</dbReference>
<evidence type="ECO:0000256" key="3">
    <source>
        <dbReference type="SAM" id="MobiDB-lite"/>
    </source>
</evidence>
<evidence type="ECO:0000313" key="6">
    <source>
        <dbReference type="Proteomes" id="UP001611450"/>
    </source>
</evidence>
<feature type="domain" description="Low molecular weight antigen MTB12-like C-terminal" evidence="4">
    <location>
        <begin position="87"/>
        <end position="194"/>
    </location>
</feature>
<proteinExistence type="inferred from homology"/>
<protein>
    <recommendedName>
        <fullName evidence="4">Low molecular weight antigen MTB12-like C-terminal domain-containing protein</fullName>
    </recommendedName>
</protein>
<evidence type="ECO:0000259" key="4">
    <source>
        <dbReference type="Pfam" id="PF26580"/>
    </source>
</evidence>
<dbReference type="RefSeq" id="WP_396945352.1">
    <property type="nucleotide sequence ID" value="NZ_JBIRXV010000001.1"/>
</dbReference>
<sequence>MVLTITLSSFAIRWPTGHIVPHHSRIDPSAKDEQLKLLETGRIAAAGLALVATLSLAACGSDDKSDSHSSSHTTTAAASATANVPAPPTKEELNANLQRALDPSVPNEEKLDLVQGIQADPSLPNRLAQAFQQANATAVVTGVTAFGDTVTAQATFTINGQPNQVDVPFVLEDGKWKVQKAWACQALANLNQQSPACAA</sequence>
<evidence type="ECO:0000313" key="5">
    <source>
        <dbReference type="EMBL" id="MFI2320065.1"/>
    </source>
</evidence>
<keyword evidence="6" id="KW-1185">Reference proteome</keyword>
<comment type="similarity">
    <text evidence="2">Belongs to the MTB12 family.</text>
</comment>
<reference evidence="5 6" key="1">
    <citation type="submission" date="2024-10" db="EMBL/GenBank/DDBJ databases">
        <title>The Natural Products Discovery Center: Release of the First 8490 Sequenced Strains for Exploring Actinobacteria Biosynthetic Diversity.</title>
        <authorList>
            <person name="Kalkreuter E."/>
            <person name="Kautsar S.A."/>
            <person name="Yang D."/>
            <person name="Bader C.D."/>
            <person name="Teijaro C.N."/>
            <person name="Fluegel L."/>
            <person name="Davis C.M."/>
            <person name="Simpson J.R."/>
            <person name="Lauterbach L."/>
            <person name="Steele A.D."/>
            <person name="Gui C."/>
            <person name="Meng S."/>
            <person name="Li G."/>
            <person name="Viehrig K."/>
            <person name="Ye F."/>
            <person name="Su P."/>
            <person name="Kiefer A.F."/>
            <person name="Nichols A."/>
            <person name="Cepeda A.J."/>
            <person name="Yan W."/>
            <person name="Fan B."/>
            <person name="Jiang Y."/>
            <person name="Adhikari A."/>
            <person name="Zheng C.-J."/>
            <person name="Schuster L."/>
            <person name="Cowan T.M."/>
            <person name="Smanski M.J."/>
            <person name="Chevrette M.G."/>
            <person name="De Carvalho L.P.S."/>
            <person name="Shen B."/>
        </authorList>
    </citation>
    <scope>NUCLEOTIDE SEQUENCE [LARGE SCALE GENOMIC DNA]</scope>
    <source>
        <strain evidence="5 6">NPDC019626</strain>
    </source>
</reference>
<gene>
    <name evidence="5" type="ORF">ACH47G_06205</name>
</gene>
<comment type="caution">
    <text evidence="5">The sequence shown here is derived from an EMBL/GenBank/DDBJ whole genome shotgun (WGS) entry which is preliminary data.</text>
</comment>
<accession>A0ABW7WB33</accession>